<protein>
    <submittedName>
        <fullName evidence="2">Uncharacterized protein</fullName>
    </submittedName>
</protein>
<evidence type="ECO:0000256" key="1">
    <source>
        <dbReference type="SAM" id="MobiDB-lite"/>
    </source>
</evidence>
<evidence type="ECO:0000313" key="2">
    <source>
        <dbReference type="EMBL" id="KAJ8417309.1"/>
    </source>
</evidence>
<accession>A0AAD7TAC8</accession>
<name>A0AAD7TAC8_9TELE</name>
<gene>
    <name evidence="2" type="ORF">AAFF_G00285360</name>
</gene>
<dbReference type="EMBL" id="JAINUG010000004">
    <property type="protein sequence ID" value="KAJ8417309.1"/>
    <property type="molecule type" value="Genomic_DNA"/>
</dbReference>
<evidence type="ECO:0000313" key="3">
    <source>
        <dbReference type="Proteomes" id="UP001221898"/>
    </source>
</evidence>
<comment type="caution">
    <text evidence="2">The sequence shown here is derived from an EMBL/GenBank/DDBJ whole genome shotgun (WGS) entry which is preliminary data.</text>
</comment>
<keyword evidence="3" id="KW-1185">Reference proteome</keyword>
<dbReference type="AlphaFoldDB" id="A0AAD7TAC8"/>
<sequence length="158" mass="16785">MVCWLAEQTVVKSVILDRGDRGRNSCTRLTPWSCCENTEASGARLEAVAVADSWRGRHLVSAMAGEGGATSEKPPCEKARSAHPDVSAVRGALCETVGKCEPRHTVQPPSWSAAGRVSVEAAAHISLSLGDGLGRSTHSCMRDSRGISDQDCPQCPRK</sequence>
<feature type="region of interest" description="Disordered" evidence="1">
    <location>
        <begin position="139"/>
        <end position="158"/>
    </location>
</feature>
<proteinExistence type="predicted"/>
<dbReference type="Proteomes" id="UP001221898">
    <property type="component" value="Unassembled WGS sequence"/>
</dbReference>
<organism evidence="2 3">
    <name type="scientific">Aldrovandia affinis</name>
    <dbReference type="NCBI Taxonomy" id="143900"/>
    <lineage>
        <taxon>Eukaryota</taxon>
        <taxon>Metazoa</taxon>
        <taxon>Chordata</taxon>
        <taxon>Craniata</taxon>
        <taxon>Vertebrata</taxon>
        <taxon>Euteleostomi</taxon>
        <taxon>Actinopterygii</taxon>
        <taxon>Neopterygii</taxon>
        <taxon>Teleostei</taxon>
        <taxon>Notacanthiformes</taxon>
        <taxon>Halosauridae</taxon>
        <taxon>Aldrovandia</taxon>
    </lineage>
</organism>
<reference evidence="2" key="1">
    <citation type="journal article" date="2023" name="Science">
        <title>Genome structures resolve the early diversification of teleost fishes.</title>
        <authorList>
            <person name="Parey E."/>
            <person name="Louis A."/>
            <person name="Montfort J."/>
            <person name="Bouchez O."/>
            <person name="Roques C."/>
            <person name="Iampietro C."/>
            <person name="Lluch J."/>
            <person name="Castinel A."/>
            <person name="Donnadieu C."/>
            <person name="Desvignes T."/>
            <person name="Floi Bucao C."/>
            <person name="Jouanno E."/>
            <person name="Wen M."/>
            <person name="Mejri S."/>
            <person name="Dirks R."/>
            <person name="Jansen H."/>
            <person name="Henkel C."/>
            <person name="Chen W.J."/>
            <person name="Zahm M."/>
            <person name="Cabau C."/>
            <person name="Klopp C."/>
            <person name="Thompson A.W."/>
            <person name="Robinson-Rechavi M."/>
            <person name="Braasch I."/>
            <person name="Lecointre G."/>
            <person name="Bobe J."/>
            <person name="Postlethwait J.H."/>
            <person name="Berthelot C."/>
            <person name="Roest Crollius H."/>
            <person name="Guiguen Y."/>
        </authorList>
    </citation>
    <scope>NUCLEOTIDE SEQUENCE</scope>
    <source>
        <strain evidence="2">NC1722</strain>
    </source>
</reference>